<evidence type="ECO:0000256" key="2">
    <source>
        <dbReference type="ARBA" id="ARBA00023272"/>
    </source>
</evidence>
<accession>A0A6G1AT28</accession>
<comment type="caution">
    <text evidence="4">The sequence shown here is derived from an EMBL/GenBank/DDBJ whole genome shotgun (WGS) entry which is preliminary data.</text>
</comment>
<evidence type="ECO:0000256" key="1">
    <source>
        <dbReference type="ARBA" id="ARBA00005472"/>
    </source>
</evidence>
<evidence type="ECO:0000313" key="4">
    <source>
        <dbReference type="EMBL" id="KAF0878750.1"/>
    </source>
</evidence>
<dbReference type="Gene3D" id="6.10.250.1050">
    <property type="match status" value="2"/>
</dbReference>
<feature type="non-terminal residue" evidence="4">
    <location>
        <position position="1"/>
    </location>
</feature>
<feature type="non-terminal residue" evidence="4">
    <location>
        <position position="203"/>
    </location>
</feature>
<dbReference type="Proteomes" id="UP000475037">
    <property type="component" value="Unassembled WGS sequence"/>
</dbReference>
<evidence type="ECO:0000313" key="5">
    <source>
        <dbReference type="Proteomes" id="UP000475037"/>
    </source>
</evidence>
<keyword evidence="5" id="KW-1185">Reference proteome</keyword>
<dbReference type="PANTHER" id="PTHR12398:SF41">
    <property type="entry name" value="PPP1R2C FAMILY MEMBER C"/>
    <property type="match status" value="1"/>
</dbReference>
<proteinExistence type="inferred from homology"/>
<feature type="compositionally biased region" description="Polar residues" evidence="3">
    <location>
        <begin position="17"/>
        <end position="34"/>
    </location>
</feature>
<reference evidence="4 5" key="1">
    <citation type="submission" date="2019-11" db="EMBL/GenBank/DDBJ databases">
        <authorList>
            <person name="Yang C."/>
            <person name="Li F."/>
        </authorList>
    </citation>
    <scope>NUCLEOTIDE SEQUENCE [LARGE SCALE GENOMIC DNA]</scope>
    <source>
        <strain evidence="4">KB4526</strain>
        <tissue evidence="4">Muscle</tissue>
    </source>
</reference>
<protein>
    <submittedName>
        <fullName evidence="4">IPP2 inhibitor</fullName>
    </submittedName>
</protein>
<dbReference type="GO" id="GO:0004864">
    <property type="term" value="F:protein phosphatase inhibitor activity"/>
    <property type="evidence" value="ECO:0007669"/>
    <property type="project" value="UniProtKB-KW"/>
</dbReference>
<dbReference type="EMBL" id="VOAJ01003731">
    <property type="protein sequence ID" value="KAF0878750.1"/>
    <property type="molecule type" value="Genomic_DNA"/>
</dbReference>
<keyword evidence="2" id="KW-0650">Protein phosphatase inhibitor</keyword>
<dbReference type="GO" id="GO:0009966">
    <property type="term" value="P:regulation of signal transduction"/>
    <property type="evidence" value="ECO:0007669"/>
    <property type="project" value="InterPro"/>
</dbReference>
<sequence length="203" mass="22747">MATSTASHRPIKGILKNKSSTTSSVAASNQQSGGVIQEVQRKKSQKWDESNILATYRPAYRDYDFMKLNEPNSPHLGLPDDGEDALNDLEAKEAMTPDILTKKLAATSTSEFNREVGEPENDGAHSSRIFLDRHEKQRQFEMKRKLHYNEGMNIKLARQLISKDFLHDDDDETLPGNNEDNMATEKSDAGPATDELLTRSCHA</sequence>
<comment type="similarity">
    <text evidence="1">Belongs to the protein phosphatase inhibitor 2 family.</text>
</comment>
<dbReference type="PANTHER" id="PTHR12398">
    <property type="entry name" value="PROTEIN PHOSPHATASE INHIBITOR"/>
    <property type="match status" value="1"/>
</dbReference>
<dbReference type="AlphaFoldDB" id="A0A6G1AT28"/>
<feature type="region of interest" description="Disordered" evidence="3">
    <location>
        <begin position="167"/>
        <end position="203"/>
    </location>
</feature>
<feature type="region of interest" description="Disordered" evidence="3">
    <location>
        <begin position="1"/>
        <end position="44"/>
    </location>
</feature>
<evidence type="ECO:0000256" key="3">
    <source>
        <dbReference type="SAM" id="MobiDB-lite"/>
    </source>
</evidence>
<name>A0A6G1AT28_CROCR</name>
<dbReference type="InterPro" id="IPR007062">
    <property type="entry name" value="PPI-2"/>
</dbReference>
<gene>
    <name evidence="4" type="primary">Ppp1r2_1</name>
    <name evidence="4" type="ORF">FOF47_R02026</name>
</gene>
<organism evidence="4 5">
    <name type="scientific">Crocuta crocuta</name>
    <name type="common">Spotted hyena</name>
    <dbReference type="NCBI Taxonomy" id="9678"/>
    <lineage>
        <taxon>Eukaryota</taxon>
        <taxon>Metazoa</taxon>
        <taxon>Chordata</taxon>
        <taxon>Craniata</taxon>
        <taxon>Vertebrata</taxon>
        <taxon>Euteleostomi</taxon>
        <taxon>Mammalia</taxon>
        <taxon>Eutheria</taxon>
        <taxon>Laurasiatheria</taxon>
        <taxon>Carnivora</taxon>
        <taxon>Feliformia</taxon>
        <taxon>Hyaenidae</taxon>
        <taxon>Crocuta</taxon>
    </lineage>
</organism>
<dbReference type="Pfam" id="PF04979">
    <property type="entry name" value="IPP-2"/>
    <property type="match status" value="1"/>
</dbReference>